<feature type="region of interest" description="Disordered" evidence="1">
    <location>
        <begin position="1"/>
        <end position="42"/>
    </location>
</feature>
<feature type="region of interest" description="Disordered" evidence="1">
    <location>
        <begin position="319"/>
        <end position="359"/>
    </location>
</feature>
<dbReference type="RefSeq" id="XP_022671838.1">
    <property type="nucleotide sequence ID" value="XM_022816103.1"/>
</dbReference>
<evidence type="ECO:0000256" key="1">
    <source>
        <dbReference type="SAM" id="MobiDB-lite"/>
    </source>
</evidence>
<organism evidence="2 3">
    <name type="scientific">Varroa destructor</name>
    <name type="common">Honeybee mite</name>
    <dbReference type="NCBI Taxonomy" id="109461"/>
    <lineage>
        <taxon>Eukaryota</taxon>
        <taxon>Metazoa</taxon>
        <taxon>Ecdysozoa</taxon>
        <taxon>Arthropoda</taxon>
        <taxon>Chelicerata</taxon>
        <taxon>Arachnida</taxon>
        <taxon>Acari</taxon>
        <taxon>Parasitiformes</taxon>
        <taxon>Mesostigmata</taxon>
        <taxon>Gamasina</taxon>
        <taxon>Dermanyssoidea</taxon>
        <taxon>Varroidae</taxon>
        <taxon>Varroa</taxon>
    </lineage>
</organism>
<feature type="compositionally biased region" description="Basic and acidic residues" evidence="1">
    <location>
        <begin position="12"/>
        <end position="22"/>
    </location>
</feature>
<sequence length="359" mass="39928">MGSRCRRPSRRKSCDDGNRTISDESTTWSTDTEFEKSVRKTSQAVTADWRTSKGLKLKELSREPNVFQLLPDILNFSNSKRDPNPVSRSCTSSLVTRQGHNILSSRKKLSPTPCLADVFRLVDLTSCSTSDNKTDEDNLRSSIGSCTTRNNDEANESSCNYGSNASDAFNGSTARNFLNGKTQVTPTDSNRRVHKQKQDARHECSREVYAEGDICANGSISKLQGSICSANSDSESFHSHSGYDELELLKLYHSYLQGDMKNATYNKVYVRLEDTKRTILDSLLNGCDERHTRGTQGSMSDILQQGDSGFRLLIKSNIQNKQKTRPGQEKRQTTCIKTRKTSSPSCSGVISKGRSSNTL</sequence>
<dbReference type="EnsemblMetazoa" id="XM_022816103">
    <property type="protein sequence ID" value="XP_022671838"/>
    <property type="gene ID" value="LOC111254842"/>
</dbReference>
<dbReference type="Proteomes" id="UP000594260">
    <property type="component" value="Unplaced"/>
</dbReference>
<accession>A0A7M7KTM7</accession>
<feature type="compositionally biased region" description="Polar residues" evidence="1">
    <location>
        <begin position="175"/>
        <end position="188"/>
    </location>
</feature>
<evidence type="ECO:0000313" key="2">
    <source>
        <dbReference type="EnsemblMetazoa" id="XP_022671838"/>
    </source>
</evidence>
<feature type="region of interest" description="Disordered" evidence="1">
    <location>
        <begin position="175"/>
        <end position="199"/>
    </location>
</feature>
<dbReference type="GeneID" id="111254842"/>
<dbReference type="InParanoid" id="A0A7M7KTM7"/>
<proteinExistence type="predicted"/>
<protein>
    <submittedName>
        <fullName evidence="2">Uncharacterized protein</fullName>
    </submittedName>
</protein>
<feature type="compositionally biased region" description="Polar residues" evidence="1">
    <location>
        <begin position="333"/>
        <end position="359"/>
    </location>
</feature>
<keyword evidence="3" id="KW-1185">Reference proteome</keyword>
<evidence type="ECO:0000313" key="3">
    <source>
        <dbReference type="Proteomes" id="UP000594260"/>
    </source>
</evidence>
<dbReference type="KEGG" id="vde:111254842"/>
<feature type="compositionally biased region" description="Basic residues" evidence="1">
    <location>
        <begin position="1"/>
        <end position="11"/>
    </location>
</feature>
<reference evidence="2" key="1">
    <citation type="submission" date="2021-01" db="UniProtKB">
        <authorList>
            <consortium name="EnsemblMetazoa"/>
        </authorList>
    </citation>
    <scope>IDENTIFICATION</scope>
</reference>
<name>A0A7M7KTM7_VARDE</name>
<dbReference type="AlphaFoldDB" id="A0A7M7KTM7"/>